<gene>
    <name evidence="2" type="ORF">CKY39_20595</name>
</gene>
<dbReference type="InterPro" id="IPR006429">
    <property type="entry name" value="Phage_lambda_portal"/>
</dbReference>
<evidence type="ECO:0000256" key="1">
    <source>
        <dbReference type="SAM" id="MobiDB-lite"/>
    </source>
</evidence>
<feature type="compositionally biased region" description="Acidic residues" evidence="1">
    <location>
        <begin position="262"/>
        <end position="279"/>
    </location>
</feature>
<dbReference type="AlphaFoldDB" id="A0A250DLV1"/>
<evidence type="ECO:0000313" key="2">
    <source>
        <dbReference type="EMBL" id="ATA55348.1"/>
    </source>
</evidence>
<protein>
    <recommendedName>
        <fullName evidence="4">Phage portal protein</fullName>
    </recommendedName>
</protein>
<dbReference type="KEGG" id="vbo:CKY39_20595"/>
<feature type="region of interest" description="Disordered" evidence="1">
    <location>
        <begin position="246"/>
        <end position="279"/>
    </location>
</feature>
<organism evidence="2 3">
    <name type="scientific">Variovorax boronicumulans</name>
    <dbReference type="NCBI Taxonomy" id="436515"/>
    <lineage>
        <taxon>Bacteria</taxon>
        <taxon>Pseudomonadati</taxon>
        <taxon>Pseudomonadota</taxon>
        <taxon>Betaproteobacteria</taxon>
        <taxon>Burkholderiales</taxon>
        <taxon>Comamonadaceae</taxon>
        <taxon>Variovorax</taxon>
    </lineage>
</organism>
<proteinExistence type="predicted"/>
<evidence type="ECO:0008006" key="4">
    <source>
        <dbReference type="Google" id="ProtNLM"/>
    </source>
</evidence>
<dbReference type="GO" id="GO:0019068">
    <property type="term" value="P:virion assembly"/>
    <property type="evidence" value="ECO:0007669"/>
    <property type="project" value="InterPro"/>
</dbReference>
<sequence length="279" mass="30407">MDGARYVEPAPPGGFMLAAVLAAEHGANHFGFFTQTGDSAPGTLPIGAEDDDGTAISTSQPGVYDTLPPGFDFKAHESKYPNEVFGPFVKTALQRVASGWRVSYHALANDLEGVNFSSIRSGTLDERDRWASDQQWFIDIMLKRVRAEWLVMSLLSNAVTLPNGSPLPSAKAVKFAAHDWLGRRWEWVDPLRDMNARIAGVGAGLMAPQDLSAQMGRDFYDTMVKIKEAQDLAKKLGIVLPAYESKRPASAPAPKANPKESEPEDDEEEQDEEEAAASN</sequence>
<accession>A0A250DLV1</accession>
<reference evidence="2 3" key="1">
    <citation type="submission" date="2017-09" db="EMBL/GenBank/DDBJ databases">
        <title>The diverse metabolic capabilities of V. boronicumulans make it an excellent choice for continued studies on novel biodegradation.</title>
        <authorList>
            <person name="Sun S."/>
        </authorList>
    </citation>
    <scope>NUCLEOTIDE SEQUENCE [LARGE SCALE GENOMIC DNA]</scope>
    <source>
        <strain evidence="2 3">J1</strain>
    </source>
</reference>
<dbReference type="Pfam" id="PF05136">
    <property type="entry name" value="Phage_portal_2"/>
    <property type="match status" value="1"/>
</dbReference>
<dbReference type="EMBL" id="CP023284">
    <property type="protein sequence ID" value="ATA55348.1"/>
    <property type="molecule type" value="Genomic_DNA"/>
</dbReference>
<dbReference type="Proteomes" id="UP000217154">
    <property type="component" value="Chromosome"/>
</dbReference>
<name>A0A250DLV1_9BURK</name>
<dbReference type="GO" id="GO:0005198">
    <property type="term" value="F:structural molecule activity"/>
    <property type="evidence" value="ECO:0007669"/>
    <property type="project" value="InterPro"/>
</dbReference>
<evidence type="ECO:0000313" key="3">
    <source>
        <dbReference type="Proteomes" id="UP000217154"/>
    </source>
</evidence>